<dbReference type="Pfam" id="PF08670">
    <property type="entry name" value="MEKHLA"/>
    <property type="match status" value="1"/>
</dbReference>
<evidence type="ECO:0000259" key="1">
    <source>
        <dbReference type="Pfam" id="PF08670"/>
    </source>
</evidence>
<protein>
    <submittedName>
        <fullName evidence="3">MEKHLA domain-containing protein</fullName>
    </submittedName>
</protein>
<evidence type="ECO:0000313" key="2">
    <source>
        <dbReference type="EMBL" id="KFF07738.1"/>
    </source>
</evidence>
<dbReference type="SUPFAM" id="SSF55785">
    <property type="entry name" value="PYP-like sensor domain (PAS domain)"/>
    <property type="match status" value="1"/>
</dbReference>
<sequence>MSLKNEHILLKQIDDCFLALNGKKLPSPPNISDRYQWLHENAPYSILAQNANVDSYFIYANKYALSCFKYSKEEILSIPSRFSAAIENRHERDLLFNKVAIEGIVYNYKGERVDKFENSFTIHDTIVWQLQNSNGDVWGQGALFWREEKQRPDWYFDV</sequence>
<organism evidence="2 4">
    <name type="scientific">Flavobacterium hydatis</name>
    <name type="common">Cytophaga aquatilis</name>
    <dbReference type="NCBI Taxonomy" id="991"/>
    <lineage>
        <taxon>Bacteria</taxon>
        <taxon>Pseudomonadati</taxon>
        <taxon>Bacteroidota</taxon>
        <taxon>Flavobacteriia</taxon>
        <taxon>Flavobacteriales</taxon>
        <taxon>Flavobacteriaceae</taxon>
        <taxon>Flavobacterium</taxon>
    </lineage>
</organism>
<keyword evidence="5" id="KW-1185">Reference proteome</keyword>
<dbReference type="Proteomes" id="UP000198424">
    <property type="component" value="Unassembled WGS sequence"/>
</dbReference>
<dbReference type="eggNOG" id="ENOG5032SCF">
    <property type="taxonomic scope" value="Bacteria"/>
</dbReference>
<dbReference type="Proteomes" id="UP000028712">
    <property type="component" value="Unassembled WGS sequence"/>
</dbReference>
<dbReference type="InterPro" id="IPR035965">
    <property type="entry name" value="PAS-like_dom_sf"/>
</dbReference>
<accession>A0A085ZTH4</accession>
<comment type="caution">
    <text evidence="2">The sequence shown here is derived from an EMBL/GenBank/DDBJ whole genome shotgun (WGS) entry which is preliminary data.</text>
</comment>
<feature type="domain" description="MEKHLA" evidence="1">
    <location>
        <begin position="12"/>
        <end position="144"/>
    </location>
</feature>
<dbReference type="EMBL" id="MUGY01000023">
    <property type="protein sequence ID" value="OXA92371.1"/>
    <property type="molecule type" value="Genomic_DNA"/>
</dbReference>
<dbReference type="OrthoDB" id="9794448at2"/>
<evidence type="ECO:0000313" key="4">
    <source>
        <dbReference type="Proteomes" id="UP000028712"/>
    </source>
</evidence>
<dbReference type="EMBL" id="JPRM01000055">
    <property type="protein sequence ID" value="KFF07738.1"/>
    <property type="molecule type" value="Genomic_DNA"/>
</dbReference>
<reference evidence="3 5" key="2">
    <citation type="submission" date="2016-11" db="EMBL/GenBank/DDBJ databases">
        <title>Whole genomes of Flavobacteriaceae.</title>
        <authorList>
            <person name="Stine C."/>
            <person name="Li C."/>
            <person name="Tadesse D."/>
        </authorList>
    </citation>
    <scope>NUCLEOTIDE SEQUENCE [LARGE SCALE GENOMIC DNA]</scope>
    <source>
        <strain evidence="3 5">ATCC 29551</strain>
    </source>
</reference>
<name>A0A085ZTH4_FLAHY</name>
<dbReference type="STRING" id="991.IW20_24280"/>
<dbReference type="AlphaFoldDB" id="A0A085ZTH4"/>
<proteinExistence type="predicted"/>
<dbReference type="RefSeq" id="WP_035628444.1">
    <property type="nucleotide sequence ID" value="NZ_JBEWQG010000014.1"/>
</dbReference>
<evidence type="ECO:0000313" key="3">
    <source>
        <dbReference type="EMBL" id="OXA92371.1"/>
    </source>
</evidence>
<dbReference type="InterPro" id="IPR013978">
    <property type="entry name" value="MEKHLA"/>
</dbReference>
<evidence type="ECO:0000313" key="5">
    <source>
        <dbReference type="Proteomes" id="UP000198424"/>
    </source>
</evidence>
<reference evidence="2 4" key="1">
    <citation type="submission" date="2014-07" db="EMBL/GenBank/DDBJ databases">
        <title>Genome of Flavobacterium hydatis DSM 2063.</title>
        <authorList>
            <person name="Pipes S.E."/>
            <person name="Stropko S.J."/>
            <person name="Newman J.D."/>
        </authorList>
    </citation>
    <scope>NUCLEOTIDE SEQUENCE [LARGE SCALE GENOMIC DNA]</scope>
    <source>
        <strain evidence="2 4">DSM 2063</strain>
    </source>
</reference>
<gene>
    <name evidence="3" type="ORF">B0A62_15970</name>
    <name evidence="2" type="ORF">IW20_24280</name>
</gene>